<evidence type="ECO:0000313" key="9">
    <source>
        <dbReference type="EMBL" id="QWZ09144.1"/>
    </source>
</evidence>
<dbReference type="PROSITE" id="PS51078">
    <property type="entry name" value="ICLR_ED"/>
    <property type="match status" value="1"/>
</dbReference>
<reference evidence="9" key="1">
    <citation type="submission" date="2021-06" db="EMBL/GenBank/DDBJ databases">
        <title>Complete genome sequence of Nocardioides sp. G188.</title>
        <authorList>
            <person name="Im W.-T."/>
        </authorList>
    </citation>
    <scope>NUCLEOTIDE SEQUENCE</scope>
    <source>
        <strain evidence="9">G188</strain>
    </source>
</reference>
<evidence type="ECO:0000256" key="2">
    <source>
        <dbReference type="ARBA" id="ARBA00023015"/>
    </source>
</evidence>
<keyword evidence="10" id="KW-1185">Reference proteome</keyword>
<evidence type="ECO:0000256" key="3">
    <source>
        <dbReference type="ARBA" id="ARBA00023125"/>
    </source>
</evidence>
<dbReference type="GO" id="GO:0045892">
    <property type="term" value="P:negative regulation of DNA-templated transcription"/>
    <property type="evidence" value="ECO:0007669"/>
    <property type="project" value="TreeGrafter"/>
</dbReference>
<keyword evidence="4" id="KW-0804">Transcription</keyword>
<evidence type="ECO:0000256" key="4">
    <source>
        <dbReference type="ARBA" id="ARBA00023163"/>
    </source>
</evidence>
<dbReference type="Proteomes" id="UP000683575">
    <property type="component" value="Chromosome"/>
</dbReference>
<feature type="domain" description="HTH iclR-type" evidence="7">
    <location>
        <begin position="2"/>
        <end position="64"/>
    </location>
</feature>
<evidence type="ECO:0000313" key="10">
    <source>
        <dbReference type="Proteomes" id="UP000683575"/>
    </source>
</evidence>
<keyword evidence="3" id="KW-0238">DNA-binding</keyword>
<evidence type="ECO:0000259" key="8">
    <source>
        <dbReference type="PROSITE" id="PS51078"/>
    </source>
</evidence>
<dbReference type="GO" id="GO:0003677">
    <property type="term" value="F:DNA binding"/>
    <property type="evidence" value="ECO:0007669"/>
    <property type="project" value="UniProtKB-KW"/>
</dbReference>
<dbReference type="InterPro" id="IPR014757">
    <property type="entry name" value="Tscrpt_reg_IclR_C"/>
</dbReference>
<dbReference type="PROSITE" id="PS00356">
    <property type="entry name" value="HTH_LACI_1"/>
    <property type="match status" value="1"/>
</dbReference>
<dbReference type="KEGG" id="nps:KRR39_04900"/>
<keyword evidence="1" id="KW-0319">Glycerol metabolism</keyword>
<dbReference type="FunFam" id="1.10.10.10:FF:000056">
    <property type="entry name" value="IclR family transcriptional regulator"/>
    <property type="match status" value="1"/>
</dbReference>
<keyword evidence="2" id="KW-0805">Transcription regulation</keyword>
<dbReference type="PANTHER" id="PTHR30136">
    <property type="entry name" value="HELIX-TURN-HELIX TRANSCRIPTIONAL REGULATOR, ICLR FAMILY"/>
    <property type="match status" value="1"/>
</dbReference>
<dbReference type="PROSITE" id="PS51077">
    <property type="entry name" value="HTH_ICLR"/>
    <property type="match status" value="1"/>
</dbReference>
<comment type="function">
    <text evidence="5">May be an activator protein for the gylABX operon.</text>
</comment>
<dbReference type="InterPro" id="IPR050707">
    <property type="entry name" value="HTH_MetabolicPath_Reg"/>
</dbReference>
<feature type="domain" description="IclR-ED" evidence="8">
    <location>
        <begin position="65"/>
        <end position="248"/>
    </location>
</feature>
<dbReference type="InterPro" id="IPR005471">
    <property type="entry name" value="Tscrpt_reg_IclR_N"/>
</dbReference>
<protein>
    <recommendedName>
        <fullName evidence="6">Glycerol operon regulatory protein</fullName>
    </recommendedName>
</protein>
<dbReference type="GO" id="GO:0003700">
    <property type="term" value="F:DNA-binding transcription factor activity"/>
    <property type="evidence" value="ECO:0007669"/>
    <property type="project" value="TreeGrafter"/>
</dbReference>
<evidence type="ECO:0000259" key="7">
    <source>
        <dbReference type="PROSITE" id="PS51077"/>
    </source>
</evidence>
<accession>A0A975T1H0</accession>
<dbReference type="AlphaFoldDB" id="A0A975T1H0"/>
<dbReference type="CDD" id="cd00090">
    <property type="entry name" value="HTH_ARSR"/>
    <property type="match status" value="1"/>
</dbReference>
<dbReference type="PANTHER" id="PTHR30136:SF8">
    <property type="entry name" value="TRANSCRIPTIONAL REGULATORY PROTEIN"/>
    <property type="match status" value="1"/>
</dbReference>
<evidence type="ECO:0000256" key="5">
    <source>
        <dbReference type="ARBA" id="ARBA00058938"/>
    </source>
</evidence>
<dbReference type="Pfam" id="PF09339">
    <property type="entry name" value="HTH_IclR"/>
    <property type="match status" value="1"/>
</dbReference>
<dbReference type="EMBL" id="CP077062">
    <property type="protein sequence ID" value="QWZ09144.1"/>
    <property type="molecule type" value="Genomic_DNA"/>
</dbReference>
<dbReference type="RefSeq" id="WP_216940990.1">
    <property type="nucleotide sequence ID" value="NZ_CP077062.1"/>
</dbReference>
<dbReference type="GO" id="GO:0006071">
    <property type="term" value="P:glycerol metabolic process"/>
    <property type="evidence" value="ECO:0007669"/>
    <property type="project" value="UniProtKB-KW"/>
</dbReference>
<dbReference type="SMART" id="SM00346">
    <property type="entry name" value="HTH_ICLR"/>
    <property type="match status" value="1"/>
</dbReference>
<sequence length="250" mass="26892">MSETLRRAVQALDALARAESDLSIREIAETTEVSKSAVQRILSSLVDTGLAVQDPASRRYGLGPRTLVLGTAYQKRIDLRSVALPHMTHLRDLTGETVGLSVRVGDEMLHIEQVESTSALRRSFEIGRTLPLWCGAPARFFLGDLPEPEQEEIVRRRRPSAVVPADPPTPEQLLAGVRECRETGVATAFGETIHGVNTAAAALHGADGRVAATLSVTGPSTRLDEVALGRCVPLLRETAATVSARLGHRP</sequence>
<dbReference type="Pfam" id="PF01614">
    <property type="entry name" value="IclR_C"/>
    <property type="match status" value="1"/>
</dbReference>
<gene>
    <name evidence="9" type="ORF">KRR39_04900</name>
</gene>
<name>A0A975T1H0_9ACTN</name>
<evidence type="ECO:0000256" key="1">
    <source>
        <dbReference type="ARBA" id="ARBA00022798"/>
    </source>
</evidence>
<proteinExistence type="predicted"/>
<dbReference type="InterPro" id="IPR011991">
    <property type="entry name" value="ArsR-like_HTH"/>
</dbReference>
<evidence type="ECO:0000256" key="6">
    <source>
        <dbReference type="ARBA" id="ARBA00070406"/>
    </source>
</evidence>
<organism evidence="9 10">
    <name type="scientific">Nocardioides panacis</name>
    <dbReference type="NCBI Taxonomy" id="2849501"/>
    <lineage>
        <taxon>Bacteria</taxon>
        <taxon>Bacillati</taxon>
        <taxon>Actinomycetota</taxon>
        <taxon>Actinomycetes</taxon>
        <taxon>Propionibacteriales</taxon>
        <taxon>Nocardioidaceae</taxon>
        <taxon>Nocardioides</taxon>
    </lineage>
</organism>